<dbReference type="GO" id="GO:0016879">
    <property type="term" value="F:ligase activity, forming carbon-nitrogen bonds"/>
    <property type="evidence" value="ECO:0007669"/>
    <property type="project" value="TreeGrafter"/>
</dbReference>
<dbReference type="Gene3D" id="3.40.50.20">
    <property type="match status" value="1"/>
</dbReference>
<dbReference type="EMBL" id="CP034759">
    <property type="protein sequence ID" value="QBG35393.1"/>
    <property type="molecule type" value="Genomic_DNA"/>
</dbReference>
<dbReference type="OrthoDB" id="6808660at2"/>
<evidence type="ECO:0000313" key="5">
    <source>
        <dbReference type="Proteomes" id="UP000290244"/>
    </source>
</evidence>
<dbReference type="GO" id="GO:0005524">
    <property type="term" value="F:ATP binding"/>
    <property type="evidence" value="ECO:0007669"/>
    <property type="project" value="UniProtKB-UniRule"/>
</dbReference>
<sequence>MSRYTVGMWMYKNGGGLAIQDEMIKQLNDRDIAVIPDLNLANAMASDGHILCKKVAMEQLDLFFSYNASKQTQYQMYLYQILNESVPCINNFQSFALTEDKFRTAHKLTQAGIVTPQYKMLKRSDKRKLKKTMQEWGGKLIYKPVDGWGGIGIVKIENESSLDMLFPFLDQTNIPYFYIEKYINYDMTDFRIDVVDGQYVSCYGRRAPSDSWKTNVTSGGSIMLREPSIDAVELAIKAASVTGLEIAGVDLIYDLEKEQYVVLEVNGIPAFATPEQQQLGLNFNQNKINKIVDLIERKVKQSNVVNLPVAGVA</sequence>
<keyword evidence="2" id="KW-0547">Nucleotide-binding</keyword>
<dbReference type="InterPro" id="IPR011761">
    <property type="entry name" value="ATP-grasp"/>
</dbReference>
<dbReference type="InterPro" id="IPR013651">
    <property type="entry name" value="ATP-grasp_RimK-type"/>
</dbReference>
<name>A0A4P6P2I1_9GAMM</name>
<dbReference type="PANTHER" id="PTHR21621:SF0">
    <property type="entry name" value="BETA-CITRYLGLUTAMATE SYNTHASE B-RELATED"/>
    <property type="match status" value="1"/>
</dbReference>
<proteinExistence type="predicted"/>
<reference evidence="4 5" key="1">
    <citation type="submission" date="2018-12" db="EMBL/GenBank/DDBJ databases">
        <title>Complete genome of Litorilituus sediminis.</title>
        <authorList>
            <person name="Liu A."/>
            <person name="Rong J."/>
        </authorList>
    </citation>
    <scope>NUCLEOTIDE SEQUENCE [LARGE SCALE GENOMIC DNA]</scope>
    <source>
        <strain evidence="4 5">JCM 17549</strain>
    </source>
</reference>
<evidence type="ECO:0000256" key="1">
    <source>
        <dbReference type="ARBA" id="ARBA00023211"/>
    </source>
</evidence>
<evidence type="ECO:0000256" key="2">
    <source>
        <dbReference type="PROSITE-ProRule" id="PRU00409"/>
    </source>
</evidence>
<dbReference type="RefSeq" id="WP_130600523.1">
    <property type="nucleotide sequence ID" value="NZ_CP034759.1"/>
</dbReference>
<gene>
    <name evidence="4" type="ORF">EMK97_06495</name>
</gene>
<dbReference type="Gene3D" id="3.30.470.20">
    <property type="entry name" value="ATP-grasp fold, B domain"/>
    <property type="match status" value="1"/>
</dbReference>
<dbReference type="PANTHER" id="PTHR21621">
    <property type="entry name" value="RIBOSOMAL PROTEIN S6 MODIFICATION PROTEIN"/>
    <property type="match status" value="1"/>
</dbReference>
<dbReference type="GO" id="GO:0005737">
    <property type="term" value="C:cytoplasm"/>
    <property type="evidence" value="ECO:0007669"/>
    <property type="project" value="TreeGrafter"/>
</dbReference>
<dbReference type="AlphaFoldDB" id="A0A4P6P2I1"/>
<keyword evidence="5" id="KW-1185">Reference proteome</keyword>
<keyword evidence="1" id="KW-0464">Manganese</keyword>
<dbReference type="SUPFAM" id="SSF56059">
    <property type="entry name" value="Glutathione synthetase ATP-binding domain-like"/>
    <property type="match status" value="1"/>
</dbReference>
<dbReference type="Pfam" id="PF08443">
    <property type="entry name" value="RimK"/>
    <property type="match status" value="1"/>
</dbReference>
<dbReference type="KEGG" id="lsd:EMK97_06495"/>
<feature type="domain" description="ATP-grasp" evidence="3">
    <location>
        <begin position="105"/>
        <end position="292"/>
    </location>
</feature>
<evidence type="ECO:0000259" key="3">
    <source>
        <dbReference type="PROSITE" id="PS50975"/>
    </source>
</evidence>
<evidence type="ECO:0000313" key="4">
    <source>
        <dbReference type="EMBL" id="QBG35393.1"/>
    </source>
</evidence>
<dbReference type="Proteomes" id="UP000290244">
    <property type="component" value="Chromosome"/>
</dbReference>
<protein>
    <submittedName>
        <fullName evidence="4">ATP-grasp domain-containing protein</fullName>
    </submittedName>
</protein>
<dbReference type="PROSITE" id="PS50975">
    <property type="entry name" value="ATP_GRASP"/>
    <property type="match status" value="1"/>
</dbReference>
<organism evidence="4 5">
    <name type="scientific">Litorilituus sediminis</name>
    <dbReference type="NCBI Taxonomy" id="718192"/>
    <lineage>
        <taxon>Bacteria</taxon>
        <taxon>Pseudomonadati</taxon>
        <taxon>Pseudomonadota</taxon>
        <taxon>Gammaproteobacteria</taxon>
        <taxon>Alteromonadales</taxon>
        <taxon>Colwelliaceae</taxon>
        <taxon>Litorilituus</taxon>
    </lineage>
</organism>
<dbReference type="GO" id="GO:0046872">
    <property type="term" value="F:metal ion binding"/>
    <property type="evidence" value="ECO:0007669"/>
    <property type="project" value="InterPro"/>
</dbReference>
<keyword evidence="2" id="KW-0067">ATP-binding</keyword>
<accession>A0A4P6P2I1</accession>